<dbReference type="Ensembl" id="ENSGACT00000076384.1">
    <property type="protein sequence ID" value="ENSGACP00000044978.1"/>
    <property type="gene ID" value="ENSGACG00000029282.1"/>
</dbReference>
<dbReference type="SMART" id="SM00368">
    <property type="entry name" value="LRR_RI"/>
    <property type="match status" value="4"/>
</dbReference>
<keyword evidence="3" id="KW-1185">Reference proteome</keyword>
<feature type="region of interest" description="Disordered" evidence="1">
    <location>
        <begin position="274"/>
        <end position="347"/>
    </location>
</feature>
<dbReference type="CTD" id="149499"/>
<evidence type="ECO:0000256" key="1">
    <source>
        <dbReference type="SAM" id="MobiDB-lite"/>
    </source>
</evidence>
<dbReference type="AlphaFoldDB" id="A0AAQ4Q3S3"/>
<evidence type="ECO:0000313" key="3">
    <source>
        <dbReference type="Proteomes" id="UP000007635"/>
    </source>
</evidence>
<feature type="compositionally biased region" description="Basic and acidic residues" evidence="1">
    <location>
        <begin position="1"/>
        <end position="18"/>
    </location>
</feature>
<evidence type="ECO:0000313" key="2">
    <source>
        <dbReference type="Ensembl" id="ENSGACP00000044978.1"/>
    </source>
</evidence>
<dbReference type="InterPro" id="IPR032675">
    <property type="entry name" value="LRR_dom_sf"/>
</dbReference>
<dbReference type="InterPro" id="IPR001611">
    <property type="entry name" value="Leu-rich_rpt"/>
</dbReference>
<dbReference type="RefSeq" id="XP_040045718.1">
    <property type="nucleotide sequence ID" value="XM_040189784.1"/>
</dbReference>
<organism evidence="2 3">
    <name type="scientific">Gasterosteus aculeatus aculeatus</name>
    <name type="common">three-spined stickleback</name>
    <dbReference type="NCBI Taxonomy" id="481459"/>
    <lineage>
        <taxon>Eukaryota</taxon>
        <taxon>Metazoa</taxon>
        <taxon>Chordata</taxon>
        <taxon>Craniata</taxon>
        <taxon>Vertebrata</taxon>
        <taxon>Euteleostomi</taxon>
        <taxon>Actinopterygii</taxon>
        <taxon>Neopterygii</taxon>
        <taxon>Teleostei</taxon>
        <taxon>Neoteleostei</taxon>
        <taxon>Acanthomorphata</taxon>
        <taxon>Eupercaria</taxon>
        <taxon>Perciformes</taxon>
        <taxon>Cottioidei</taxon>
        <taxon>Gasterosteales</taxon>
        <taxon>Gasterosteidae</taxon>
        <taxon>Gasterosteus</taxon>
    </lineage>
</organism>
<dbReference type="Pfam" id="PF13516">
    <property type="entry name" value="LRR_6"/>
    <property type="match status" value="3"/>
</dbReference>
<feature type="compositionally biased region" description="Basic and acidic residues" evidence="1">
    <location>
        <begin position="313"/>
        <end position="325"/>
    </location>
</feature>
<name>A0AAQ4Q3S3_GASAC</name>
<accession>A0AAQ4Q3S3</accession>
<proteinExistence type="predicted"/>
<dbReference type="SUPFAM" id="SSF52047">
    <property type="entry name" value="RNI-like"/>
    <property type="match status" value="1"/>
</dbReference>
<dbReference type="Proteomes" id="UP000007635">
    <property type="component" value="Chromosome X"/>
</dbReference>
<protein>
    <submittedName>
        <fullName evidence="2">Uncharacterized protein</fullName>
    </submittedName>
</protein>
<feature type="region of interest" description="Disordered" evidence="1">
    <location>
        <begin position="1"/>
        <end position="21"/>
    </location>
</feature>
<reference evidence="2" key="3">
    <citation type="submission" date="2025-09" db="UniProtKB">
        <authorList>
            <consortium name="Ensembl"/>
        </authorList>
    </citation>
    <scope>IDENTIFICATION</scope>
</reference>
<dbReference type="PANTHER" id="PTHR46984">
    <property type="entry name" value="LEUCINE-RICH REPEAT-CONTAINING PROTEIN 71"/>
    <property type="match status" value="1"/>
</dbReference>
<dbReference type="GeneTree" id="ENSGT00440000034367"/>
<feature type="compositionally biased region" description="Low complexity" evidence="1">
    <location>
        <begin position="288"/>
        <end position="305"/>
    </location>
</feature>
<dbReference type="Gene3D" id="3.80.10.10">
    <property type="entry name" value="Ribonuclease Inhibitor"/>
    <property type="match status" value="1"/>
</dbReference>
<dbReference type="InterPro" id="IPR053040">
    <property type="entry name" value="LRR-containing_protein_71"/>
</dbReference>
<reference evidence="2" key="2">
    <citation type="submission" date="2025-08" db="UniProtKB">
        <authorList>
            <consortium name="Ensembl"/>
        </authorList>
    </citation>
    <scope>IDENTIFICATION</scope>
</reference>
<reference evidence="2 3" key="1">
    <citation type="journal article" date="2021" name="G3 (Bethesda)">
        <title>Improved contiguity of the threespine stickleback genome using long-read sequencing.</title>
        <authorList>
            <person name="Nath S."/>
            <person name="Shaw D.E."/>
            <person name="White M.A."/>
        </authorList>
    </citation>
    <scope>NUCLEOTIDE SEQUENCE [LARGE SCALE GENOMIC DNA]</scope>
    <source>
        <strain evidence="2 3">Lake Benthic</strain>
    </source>
</reference>
<sequence length="441" mass="48671">MSKTDQAEASKDAGHTPNEELPAGIFDGYQCSGNVETDFRELCGLLDMKNIPNVTCTTEGDEGLTEAPIGSKRCLQVQLENENPLSAQKMKVFGWKVDEPTSRVLLKMLPSLVKLQSLHFWRAGLTDQMVMSLMNTASLCSNLRDVKLEDNHLPEQSYHLLLSEDSLLTNLTLRNNRIGDEGARLIGLALSTTRSANKNLIYLNLAFNCIGDAGAAHIAQGLRFNRALLALSLCNNHIGDQGARHMAAILSEFALTHDEIVEKRKMLLERKQRSSVGIESDQPADQLSSVASSSSQSVGKGANQGKQKKEKKAPKEEKSNKKSSDIKVTPSKGGNSEKALNAQKPVEPVEPVEPLLDEPVHYRDGELFMSGNKALTSLNLAGNRITQRSLPLFLESLRMQGEGRRLLRLCLQRNCFPPGCECYVKIQKLMDLRDPLKRAPK</sequence>
<dbReference type="PANTHER" id="PTHR46984:SF1">
    <property type="entry name" value="LEUCINE-RICH REPEAT-CONTAINING PROTEIN 71"/>
    <property type="match status" value="1"/>
</dbReference>
<dbReference type="GeneID" id="120827107"/>